<feature type="transmembrane region" description="Helical" evidence="1">
    <location>
        <begin position="35"/>
        <end position="57"/>
    </location>
</feature>
<dbReference type="Proteomes" id="UP000196230">
    <property type="component" value="Unassembled WGS sequence"/>
</dbReference>
<evidence type="ECO:0000313" key="3">
    <source>
        <dbReference type="Proteomes" id="UP000196230"/>
    </source>
</evidence>
<gene>
    <name evidence="2" type="ORF">FM125_10670</name>
</gene>
<keyword evidence="1" id="KW-1133">Transmembrane helix</keyword>
<evidence type="ECO:0000256" key="1">
    <source>
        <dbReference type="SAM" id="Phobius"/>
    </source>
</evidence>
<sequence>MLRSWCDRGHGWQSRCCGGPVQVGGLPAVSCTTPFRVTFCALVLLIAVAGTVLSIALRSTAPSCVGSVAPFPLRGTDSLADDVAVRGSRSRMKVGQWHFSSR</sequence>
<keyword evidence="1" id="KW-0812">Transmembrane</keyword>
<dbReference type="EMBL" id="FUKP01000067">
    <property type="protein sequence ID" value="SJN35481.1"/>
    <property type="molecule type" value="Genomic_DNA"/>
</dbReference>
<reference evidence="2 3" key="1">
    <citation type="submission" date="2017-02" db="EMBL/GenBank/DDBJ databases">
        <authorList>
            <person name="Peterson S.W."/>
        </authorList>
    </citation>
    <scope>NUCLEOTIDE SEQUENCE [LARGE SCALE GENOMIC DNA]</scope>
    <source>
        <strain evidence="2 3">2B3F</strain>
    </source>
</reference>
<proteinExistence type="predicted"/>
<name>A0A1R4JT85_9MICC</name>
<keyword evidence="1" id="KW-0472">Membrane</keyword>
<dbReference type="AlphaFoldDB" id="A0A1R4JT85"/>
<organism evidence="2 3">
    <name type="scientific">Micrococcus lylae</name>
    <dbReference type="NCBI Taxonomy" id="1273"/>
    <lineage>
        <taxon>Bacteria</taxon>
        <taxon>Bacillati</taxon>
        <taxon>Actinomycetota</taxon>
        <taxon>Actinomycetes</taxon>
        <taxon>Micrococcales</taxon>
        <taxon>Micrococcaceae</taxon>
        <taxon>Micrococcus</taxon>
    </lineage>
</organism>
<evidence type="ECO:0000313" key="2">
    <source>
        <dbReference type="EMBL" id="SJN35481.1"/>
    </source>
</evidence>
<protein>
    <submittedName>
        <fullName evidence="2">Uncharacterized protein</fullName>
    </submittedName>
</protein>
<accession>A0A1R4JT85</accession>